<keyword evidence="6 11" id="KW-0812">Transmembrane</keyword>
<proteinExistence type="inferred from homology"/>
<dbReference type="RefSeq" id="WP_369743363.1">
    <property type="nucleotide sequence ID" value="NZ_CP165718.1"/>
</dbReference>
<evidence type="ECO:0000256" key="3">
    <source>
        <dbReference type="ARBA" id="ARBA00022448"/>
    </source>
</evidence>
<dbReference type="PIRSF" id="PIRSF006291">
    <property type="entry name" value="GspM"/>
    <property type="match status" value="1"/>
</dbReference>
<evidence type="ECO:0000256" key="4">
    <source>
        <dbReference type="ARBA" id="ARBA00022475"/>
    </source>
</evidence>
<evidence type="ECO:0000256" key="1">
    <source>
        <dbReference type="ARBA" id="ARBA00004377"/>
    </source>
</evidence>
<gene>
    <name evidence="12" type="primary">gspM</name>
    <name evidence="12" type="ORF">AB8S08_02400</name>
</gene>
<comment type="function">
    <text evidence="10">Inner membrane component of the type II secretion system required for the energy-dependent secretion of extracellular factors such as proteases and toxins from the periplasm.</text>
</comment>
<dbReference type="GO" id="GO:0015627">
    <property type="term" value="C:type II protein secretion system complex"/>
    <property type="evidence" value="ECO:0007669"/>
    <property type="project" value="InterPro"/>
</dbReference>
<evidence type="ECO:0000256" key="7">
    <source>
        <dbReference type="ARBA" id="ARBA00022927"/>
    </source>
</evidence>
<keyword evidence="4 10" id="KW-1003">Cell membrane</keyword>
<dbReference type="Gene3D" id="3.30.1360.100">
    <property type="entry name" value="General secretion pathway protein M, EpsM"/>
    <property type="match status" value="1"/>
</dbReference>
<feature type="transmembrane region" description="Helical" evidence="11">
    <location>
        <begin position="24"/>
        <end position="43"/>
    </location>
</feature>
<keyword evidence="9 10" id="KW-0472">Membrane</keyword>
<dbReference type="Pfam" id="PF04612">
    <property type="entry name" value="T2SSM"/>
    <property type="match status" value="1"/>
</dbReference>
<evidence type="ECO:0000256" key="8">
    <source>
        <dbReference type="ARBA" id="ARBA00022989"/>
    </source>
</evidence>
<sequence>MDFINKTLAPWQERYHQLNSRERLLVVVCGTLFLITLLYFLAYKPIVDGKRDRQLQIQAHQELLQWVRENTGRYLAAKGQASSTTANTASNASIRGGLSERVTQLASRNQIEITRMQPQSNSLIVVIDSIEFNTLLRLIEQLQSQAGLTVEQVDAVAANEPGVVRVRRLQVSGA</sequence>
<dbReference type="InterPro" id="IPR007690">
    <property type="entry name" value="T2SS_GspM"/>
</dbReference>
<reference evidence="12" key="1">
    <citation type="submission" date="2024-07" db="EMBL/GenBank/DDBJ databases">
        <title>Whole genome sequence of bacterial strains from algal surface.</title>
        <authorList>
            <person name="Kumar P."/>
        </authorList>
    </citation>
    <scope>NUCLEOTIDE SEQUENCE</scope>
    <source>
        <strain evidence="12">PP-1MA</strain>
    </source>
</reference>
<evidence type="ECO:0000256" key="6">
    <source>
        <dbReference type="ARBA" id="ARBA00022692"/>
    </source>
</evidence>
<evidence type="ECO:0000256" key="10">
    <source>
        <dbReference type="PIRNR" id="PIRNR006291"/>
    </source>
</evidence>
<dbReference type="EMBL" id="CP165718">
    <property type="protein sequence ID" value="XDV10074.1"/>
    <property type="molecule type" value="Genomic_DNA"/>
</dbReference>
<dbReference type="AlphaFoldDB" id="A0AB39X7P5"/>
<dbReference type="SUPFAM" id="SSF103054">
    <property type="entry name" value="General secretion pathway protein M, EpsM"/>
    <property type="match status" value="1"/>
</dbReference>
<keyword evidence="5 10" id="KW-0997">Cell inner membrane</keyword>
<accession>A0AB39X7P5</accession>
<name>A0AB39X7P5_9GAMM</name>
<keyword evidence="3 10" id="KW-0813">Transport</keyword>
<evidence type="ECO:0000256" key="5">
    <source>
        <dbReference type="ARBA" id="ARBA00022519"/>
    </source>
</evidence>
<evidence type="ECO:0000313" key="12">
    <source>
        <dbReference type="EMBL" id="XDV10074.1"/>
    </source>
</evidence>
<keyword evidence="7 10" id="KW-0653">Protein transport</keyword>
<comment type="subcellular location">
    <subcellularLocation>
        <location evidence="1">Cell inner membrane</location>
        <topology evidence="1">Single-pass membrane protein</topology>
    </subcellularLocation>
</comment>
<protein>
    <recommendedName>
        <fullName evidence="10">Type II secretion system protein M</fullName>
        <shortName evidence="10">T2SS protein M</shortName>
    </recommendedName>
    <alternativeName>
        <fullName evidence="10">General secretion pathway protein M</fullName>
    </alternativeName>
</protein>
<evidence type="ECO:0000256" key="11">
    <source>
        <dbReference type="SAM" id="Phobius"/>
    </source>
</evidence>
<keyword evidence="8 11" id="KW-1133">Transmembrane helix</keyword>
<organism evidence="12">
    <name type="scientific">Pseudidiomarina sp. PP-1MA</name>
    <dbReference type="NCBI Taxonomy" id="3237706"/>
    <lineage>
        <taxon>Bacteria</taxon>
        <taxon>Pseudomonadati</taxon>
        <taxon>Pseudomonadota</taxon>
        <taxon>Gammaproteobacteria</taxon>
        <taxon>Alteromonadales</taxon>
        <taxon>Idiomarinaceae</taxon>
        <taxon>Pseudidiomarina</taxon>
    </lineage>
</organism>
<evidence type="ECO:0000256" key="9">
    <source>
        <dbReference type="ARBA" id="ARBA00023136"/>
    </source>
</evidence>
<dbReference type="InterPro" id="IPR023229">
    <property type="entry name" value="T2SS_M_periplasmic_sf"/>
</dbReference>
<dbReference type="GO" id="GO:0005886">
    <property type="term" value="C:plasma membrane"/>
    <property type="evidence" value="ECO:0007669"/>
    <property type="project" value="UniProtKB-SubCell"/>
</dbReference>
<dbReference type="GO" id="GO:0015628">
    <property type="term" value="P:protein secretion by the type II secretion system"/>
    <property type="evidence" value="ECO:0007669"/>
    <property type="project" value="InterPro"/>
</dbReference>
<comment type="similarity">
    <text evidence="2 10">Belongs to the GSP M family.</text>
</comment>
<evidence type="ECO:0000256" key="2">
    <source>
        <dbReference type="ARBA" id="ARBA00010637"/>
    </source>
</evidence>